<reference evidence="4 5" key="1">
    <citation type="journal article" date="2019" name="Int. J. Syst. Evol. Microbiol.">
        <title>The Global Catalogue of Microorganisms (GCM) 10K type strain sequencing project: providing services to taxonomists for standard genome sequencing and annotation.</title>
        <authorList>
            <consortium name="The Broad Institute Genomics Platform"/>
            <consortium name="The Broad Institute Genome Sequencing Center for Infectious Disease"/>
            <person name="Wu L."/>
            <person name="Ma J."/>
        </authorList>
    </citation>
    <scope>NUCLEOTIDE SEQUENCE [LARGE SCALE GENOMIC DNA]</scope>
    <source>
        <strain evidence="4 5">JCM 1417</strain>
    </source>
</reference>
<dbReference type="PANTHER" id="PTHR22916">
    <property type="entry name" value="GLYCOSYLTRANSFERASE"/>
    <property type="match status" value="1"/>
</dbReference>
<sequence>MALIDFVIPVYNVKKYIKPCVESIKSQDFNNFNIILIDDGSTDGSSELCDIIASEDERISVIHKKNGGLSDARNFALNYCTSEYVTFFDGDDLMEKNMLEKIANKLKNDTPDVMIGRYIYYYENTNEKVEGCCKLENNKVYNKSCDEVIQYLLSSPNYTMEACRYFIKLDLIKINNLRFKKGFYHEDEEWTPRLLCSARKFSVLEEPYYIYRQRSGSIMASYNIEKELHKIEISKILINNALNQEYSEVKKSFMLYRAAVLYINIFINYCEYNKEERKKLYNIIKGEKYILNMHNSKKVKTVKIASQLFGIRFVCRLLHIRKYLKSAMK</sequence>
<gene>
    <name evidence="4" type="ORF">GCM10008908_07890</name>
</gene>
<evidence type="ECO:0000259" key="3">
    <source>
        <dbReference type="Pfam" id="PF00535"/>
    </source>
</evidence>
<keyword evidence="1" id="KW-0328">Glycosyltransferase</keyword>
<protein>
    <submittedName>
        <fullName evidence="4">Glycosyltransferase</fullName>
    </submittedName>
</protein>
<dbReference type="PANTHER" id="PTHR22916:SF51">
    <property type="entry name" value="GLYCOSYLTRANSFERASE EPSH-RELATED"/>
    <property type="match status" value="1"/>
</dbReference>
<dbReference type="RefSeq" id="WP_343823829.1">
    <property type="nucleotide sequence ID" value="NZ_BAAACI010000001.1"/>
</dbReference>
<keyword evidence="2" id="KW-0808">Transferase</keyword>
<name>A0ABN1KIR5_CLOSU</name>
<dbReference type="Gene3D" id="3.90.550.10">
    <property type="entry name" value="Spore Coat Polysaccharide Biosynthesis Protein SpsA, Chain A"/>
    <property type="match status" value="1"/>
</dbReference>
<dbReference type="SUPFAM" id="SSF53448">
    <property type="entry name" value="Nucleotide-diphospho-sugar transferases"/>
    <property type="match status" value="1"/>
</dbReference>
<organism evidence="4 5">
    <name type="scientific">Clostridium subterminale</name>
    <dbReference type="NCBI Taxonomy" id="1550"/>
    <lineage>
        <taxon>Bacteria</taxon>
        <taxon>Bacillati</taxon>
        <taxon>Bacillota</taxon>
        <taxon>Clostridia</taxon>
        <taxon>Eubacteriales</taxon>
        <taxon>Clostridiaceae</taxon>
        <taxon>Clostridium</taxon>
    </lineage>
</organism>
<feature type="domain" description="Glycosyltransferase 2-like" evidence="3">
    <location>
        <begin position="6"/>
        <end position="143"/>
    </location>
</feature>
<dbReference type="InterPro" id="IPR029044">
    <property type="entry name" value="Nucleotide-diphossugar_trans"/>
</dbReference>
<dbReference type="EMBL" id="BAAACI010000001">
    <property type="protein sequence ID" value="GAA0768058.1"/>
    <property type="molecule type" value="Genomic_DNA"/>
</dbReference>
<dbReference type="Proteomes" id="UP001501047">
    <property type="component" value="Unassembled WGS sequence"/>
</dbReference>
<dbReference type="CDD" id="cd00761">
    <property type="entry name" value="Glyco_tranf_GTA_type"/>
    <property type="match status" value="1"/>
</dbReference>
<evidence type="ECO:0000313" key="4">
    <source>
        <dbReference type="EMBL" id="GAA0768058.1"/>
    </source>
</evidence>
<dbReference type="Pfam" id="PF00535">
    <property type="entry name" value="Glycos_transf_2"/>
    <property type="match status" value="1"/>
</dbReference>
<proteinExistence type="predicted"/>
<evidence type="ECO:0000313" key="5">
    <source>
        <dbReference type="Proteomes" id="UP001501047"/>
    </source>
</evidence>
<accession>A0ABN1KIR5</accession>
<evidence type="ECO:0000256" key="2">
    <source>
        <dbReference type="ARBA" id="ARBA00022679"/>
    </source>
</evidence>
<keyword evidence="5" id="KW-1185">Reference proteome</keyword>
<comment type="caution">
    <text evidence="4">The sequence shown here is derived from an EMBL/GenBank/DDBJ whole genome shotgun (WGS) entry which is preliminary data.</text>
</comment>
<dbReference type="InterPro" id="IPR001173">
    <property type="entry name" value="Glyco_trans_2-like"/>
</dbReference>
<evidence type="ECO:0000256" key="1">
    <source>
        <dbReference type="ARBA" id="ARBA00022676"/>
    </source>
</evidence>